<accession>A0A2N5TKX5</accession>
<evidence type="ECO:0000313" key="1">
    <source>
        <dbReference type="EMBL" id="PLW26149.1"/>
    </source>
</evidence>
<sequence length="76" mass="8632">MKEKCFIHRPCLIPVFPGWLRAATARLSGFIPFGDGVMLVWTLGMPWERDKVNEVEQTSSTLCFTITILHATPKLQ</sequence>
<organism evidence="1 2">
    <name type="scientific">Puccinia coronata f. sp. avenae</name>
    <dbReference type="NCBI Taxonomy" id="200324"/>
    <lineage>
        <taxon>Eukaryota</taxon>
        <taxon>Fungi</taxon>
        <taxon>Dikarya</taxon>
        <taxon>Basidiomycota</taxon>
        <taxon>Pucciniomycotina</taxon>
        <taxon>Pucciniomycetes</taxon>
        <taxon>Pucciniales</taxon>
        <taxon>Pucciniaceae</taxon>
        <taxon>Puccinia</taxon>
    </lineage>
</organism>
<dbReference type="AlphaFoldDB" id="A0A2N5TKX5"/>
<protein>
    <submittedName>
        <fullName evidence="1">Uncharacterized protein</fullName>
    </submittedName>
</protein>
<name>A0A2N5TKX5_9BASI</name>
<comment type="caution">
    <text evidence="1">The sequence shown here is derived from an EMBL/GenBank/DDBJ whole genome shotgun (WGS) entry which is preliminary data.</text>
</comment>
<dbReference type="EMBL" id="PGCI01000481">
    <property type="protein sequence ID" value="PLW26149.1"/>
    <property type="molecule type" value="Genomic_DNA"/>
</dbReference>
<proteinExistence type="predicted"/>
<evidence type="ECO:0000313" key="2">
    <source>
        <dbReference type="Proteomes" id="UP000235392"/>
    </source>
</evidence>
<dbReference type="Proteomes" id="UP000235392">
    <property type="component" value="Unassembled WGS sequence"/>
</dbReference>
<reference evidence="1 2" key="1">
    <citation type="submission" date="2017-11" db="EMBL/GenBank/DDBJ databases">
        <title>De novo assembly and phasing of dikaryotic genomes from two isolates of Puccinia coronata f. sp. avenae, the causal agent of oat crown rust.</title>
        <authorList>
            <person name="Miller M.E."/>
            <person name="Zhang Y."/>
            <person name="Omidvar V."/>
            <person name="Sperschneider J."/>
            <person name="Schwessinger B."/>
            <person name="Raley C."/>
            <person name="Palmer J.M."/>
            <person name="Garnica D."/>
            <person name="Upadhyaya N."/>
            <person name="Rathjen J."/>
            <person name="Taylor J.M."/>
            <person name="Park R.F."/>
            <person name="Dodds P.N."/>
            <person name="Hirsch C.D."/>
            <person name="Kianian S.F."/>
            <person name="Figueroa M."/>
        </authorList>
    </citation>
    <scope>NUCLEOTIDE SEQUENCE [LARGE SCALE GENOMIC DNA]</scope>
    <source>
        <strain evidence="1">12SD80</strain>
    </source>
</reference>
<gene>
    <name evidence="1" type="ORF">PCASD_23544</name>
</gene>